<feature type="compositionally biased region" description="Polar residues" evidence="1">
    <location>
        <begin position="59"/>
        <end position="80"/>
    </location>
</feature>
<accession>A0A2S4VWI3</accession>
<dbReference type="EMBL" id="PKSM01000094">
    <property type="protein sequence ID" value="POW13873.1"/>
    <property type="molecule type" value="Genomic_DNA"/>
</dbReference>
<dbReference type="Proteomes" id="UP000238274">
    <property type="component" value="Unassembled WGS sequence"/>
</dbReference>
<reference evidence="2 3" key="1">
    <citation type="submission" date="2017-12" db="EMBL/GenBank/DDBJ databases">
        <title>Gene loss provides genomic basis for host adaptation in cereal stripe rust fungi.</title>
        <authorList>
            <person name="Xia C."/>
        </authorList>
    </citation>
    <scope>NUCLEOTIDE SEQUENCE [LARGE SCALE GENOMIC DNA]</scope>
    <source>
        <strain evidence="2 3">93TX-2</strain>
    </source>
</reference>
<name>A0A2S4VWI3_9BASI</name>
<dbReference type="AlphaFoldDB" id="A0A2S4VWI3"/>
<comment type="caution">
    <text evidence="2">The sequence shown here is derived from an EMBL/GenBank/DDBJ whole genome shotgun (WGS) entry which is preliminary data.</text>
</comment>
<reference evidence="3" key="3">
    <citation type="journal article" date="2018" name="Mol. Plant Microbe Interact.">
        <title>Genome sequence resources for the wheat stripe rust pathogen (Puccinia striiformis f. sp. tritici) and the barley stripe rust pathogen (Puccinia striiformis f. sp. hordei).</title>
        <authorList>
            <person name="Xia C."/>
            <person name="Wang M."/>
            <person name="Yin C."/>
            <person name="Cornejo O.E."/>
            <person name="Hulbert S.H."/>
            <person name="Chen X."/>
        </authorList>
    </citation>
    <scope>NUCLEOTIDE SEQUENCE [LARGE SCALE GENOMIC DNA]</scope>
    <source>
        <strain evidence="3">93TX-2</strain>
    </source>
</reference>
<dbReference type="VEuPathDB" id="FungiDB:PSHT_07595"/>
<organism evidence="2 3">
    <name type="scientific">Puccinia striiformis</name>
    <dbReference type="NCBI Taxonomy" id="27350"/>
    <lineage>
        <taxon>Eukaryota</taxon>
        <taxon>Fungi</taxon>
        <taxon>Dikarya</taxon>
        <taxon>Basidiomycota</taxon>
        <taxon>Pucciniomycotina</taxon>
        <taxon>Pucciniomycetes</taxon>
        <taxon>Pucciniales</taxon>
        <taxon>Pucciniaceae</taxon>
        <taxon>Puccinia</taxon>
    </lineage>
</organism>
<feature type="region of interest" description="Disordered" evidence="1">
    <location>
        <begin position="1"/>
        <end position="80"/>
    </location>
</feature>
<evidence type="ECO:0000313" key="3">
    <source>
        <dbReference type="Proteomes" id="UP000238274"/>
    </source>
</evidence>
<evidence type="ECO:0000313" key="2">
    <source>
        <dbReference type="EMBL" id="POW13873.1"/>
    </source>
</evidence>
<proteinExistence type="predicted"/>
<reference evidence="3" key="2">
    <citation type="journal article" date="2018" name="BMC Genomics">
        <title>Genomic insights into host adaptation between the wheat stripe rust pathogen (Puccinia striiformis f. sp. tritici) and the barley stripe rust pathogen (Puccinia striiformis f. sp. hordei).</title>
        <authorList>
            <person name="Xia C."/>
            <person name="Wang M."/>
            <person name="Yin C."/>
            <person name="Cornejo O.E."/>
            <person name="Hulbert S.H."/>
            <person name="Chen X."/>
        </authorList>
    </citation>
    <scope>NUCLEOTIDE SEQUENCE [LARGE SCALE GENOMIC DNA]</scope>
    <source>
        <strain evidence="3">93TX-2</strain>
    </source>
</reference>
<keyword evidence="3" id="KW-1185">Reference proteome</keyword>
<sequence>MSSSIKFSFLPLPPATKQKSKAVLNQFNDEDDDDGQGSEQTHPNKSNSRNKKSNLMIPISSSKLSRPQKNCSRRSYSTGS</sequence>
<protein>
    <submittedName>
        <fullName evidence="2">Uncharacterized protein</fullName>
    </submittedName>
</protein>
<evidence type="ECO:0000256" key="1">
    <source>
        <dbReference type="SAM" id="MobiDB-lite"/>
    </source>
</evidence>
<gene>
    <name evidence="2" type="ORF">PSHT_07595</name>
</gene>